<protein>
    <submittedName>
        <fullName evidence="2">Uncharacterized protein</fullName>
    </submittedName>
</protein>
<feature type="compositionally biased region" description="Basic and acidic residues" evidence="1">
    <location>
        <begin position="41"/>
        <end position="54"/>
    </location>
</feature>
<evidence type="ECO:0000313" key="2">
    <source>
        <dbReference type="EMBL" id="KAG0264767.1"/>
    </source>
</evidence>
<name>A0A9P6U903_9FUNG</name>
<keyword evidence="3" id="KW-1185">Reference proteome</keyword>
<feature type="compositionally biased region" description="Low complexity" evidence="1">
    <location>
        <begin position="21"/>
        <end position="39"/>
    </location>
</feature>
<evidence type="ECO:0000256" key="1">
    <source>
        <dbReference type="SAM" id="MobiDB-lite"/>
    </source>
</evidence>
<sequence length="126" mass="14348">MTVLGKRSQVSENTETETETNADSNANANTDAGADSSSGTEIEHKLTDGDRDSQQAEPTMRPIFSRRSNKWQQRRFSLDYAETREVEIGRISLFIPKLSARMRQAESSAKQRRFFEWTNTVIHVHA</sequence>
<dbReference type="EMBL" id="JAAAJB010000131">
    <property type="protein sequence ID" value="KAG0264767.1"/>
    <property type="molecule type" value="Genomic_DNA"/>
</dbReference>
<organism evidence="2 3">
    <name type="scientific">Actinomortierella ambigua</name>
    <dbReference type="NCBI Taxonomy" id="1343610"/>
    <lineage>
        <taxon>Eukaryota</taxon>
        <taxon>Fungi</taxon>
        <taxon>Fungi incertae sedis</taxon>
        <taxon>Mucoromycota</taxon>
        <taxon>Mortierellomycotina</taxon>
        <taxon>Mortierellomycetes</taxon>
        <taxon>Mortierellales</taxon>
        <taxon>Mortierellaceae</taxon>
        <taxon>Actinomortierella</taxon>
    </lineage>
</organism>
<dbReference type="Proteomes" id="UP000807716">
    <property type="component" value="Unassembled WGS sequence"/>
</dbReference>
<gene>
    <name evidence="2" type="ORF">DFQ27_001039</name>
</gene>
<evidence type="ECO:0000313" key="3">
    <source>
        <dbReference type="Proteomes" id="UP000807716"/>
    </source>
</evidence>
<dbReference type="AlphaFoldDB" id="A0A9P6U903"/>
<accession>A0A9P6U903</accession>
<comment type="caution">
    <text evidence="2">The sequence shown here is derived from an EMBL/GenBank/DDBJ whole genome shotgun (WGS) entry which is preliminary data.</text>
</comment>
<proteinExistence type="predicted"/>
<feature type="region of interest" description="Disordered" evidence="1">
    <location>
        <begin position="1"/>
        <end position="71"/>
    </location>
</feature>
<reference evidence="2" key="1">
    <citation type="journal article" date="2020" name="Fungal Divers.">
        <title>Resolving the Mortierellaceae phylogeny through synthesis of multi-gene phylogenetics and phylogenomics.</title>
        <authorList>
            <person name="Vandepol N."/>
            <person name="Liber J."/>
            <person name="Desiro A."/>
            <person name="Na H."/>
            <person name="Kennedy M."/>
            <person name="Barry K."/>
            <person name="Grigoriev I.V."/>
            <person name="Miller A.N."/>
            <person name="O'Donnell K."/>
            <person name="Stajich J.E."/>
            <person name="Bonito G."/>
        </authorList>
    </citation>
    <scope>NUCLEOTIDE SEQUENCE</scope>
    <source>
        <strain evidence="2">BC1065</strain>
    </source>
</reference>